<keyword evidence="1" id="KW-1133">Transmembrane helix</keyword>
<protein>
    <submittedName>
        <fullName evidence="3">Permease of the drug/metabolite transporter (DMT) superfamily</fullName>
    </submittedName>
</protein>
<feature type="transmembrane region" description="Helical" evidence="1">
    <location>
        <begin position="79"/>
        <end position="99"/>
    </location>
</feature>
<dbReference type="Pfam" id="PF00892">
    <property type="entry name" value="EamA"/>
    <property type="match status" value="2"/>
</dbReference>
<reference evidence="3 4" key="1">
    <citation type="submission" date="2016-10" db="EMBL/GenBank/DDBJ databases">
        <authorList>
            <person name="de Groot N.N."/>
        </authorList>
    </citation>
    <scope>NUCLEOTIDE SEQUENCE [LARGE SCALE GENOMIC DNA]</scope>
    <source>
        <strain evidence="3 4">DSM 27375</strain>
    </source>
</reference>
<dbReference type="Proteomes" id="UP000182284">
    <property type="component" value="Unassembled WGS sequence"/>
</dbReference>
<feature type="transmembrane region" description="Helical" evidence="1">
    <location>
        <begin position="268"/>
        <end position="286"/>
    </location>
</feature>
<dbReference type="InterPro" id="IPR000620">
    <property type="entry name" value="EamA_dom"/>
</dbReference>
<evidence type="ECO:0000256" key="1">
    <source>
        <dbReference type="SAM" id="Phobius"/>
    </source>
</evidence>
<keyword evidence="1" id="KW-0812">Transmembrane</keyword>
<dbReference type="PANTHER" id="PTHR22911:SF103">
    <property type="entry name" value="BLR2811 PROTEIN"/>
    <property type="match status" value="1"/>
</dbReference>
<name>A0A1G7N8M4_9RHOB</name>
<feature type="domain" description="EamA" evidence="2">
    <location>
        <begin position="156"/>
        <end position="284"/>
    </location>
</feature>
<feature type="transmembrane region" description="Helical" evidence="1">
    <location>
        <begin position="156"/>
        <end position="173"/>
    </location>
</feature>
<dbReference type="SUPFAM" id="SSF103481">
    <property type="entry name" value="Multidrug resistance efflux transporter EmrE"/>
    <property type="match status" value="2"/>
</dbReference>
<evidence type="ECO:0000313" key="3">
    <source>
        <dbReference type="EMBL" id="SDF69670.1"/>
    </source>
</evidence>
<dbReference type="PANTHER" id="PTHR22911">
    <property type="entry name" value="ACYL-MALONYL CONDENSING ENZYME-RELATED"/>
    <property type="match status" value="1"/>
</dbReference>
<feature type="transmembrane region" description="Helical" evidence="1">
    <location>
        <begin position="246"/>
        <end position="262"/>
    </location>
</feature>
<feature type="transmembrane region" description="Helical" evidence="1">
    <location>
        <begin position="105"/>
        <end position="124"/>
    </location>
</feature>
<feature type="transmembrane region" description="Helical" evidence="1">
    <location>
        <begin position="12"/>
        <end position="32"/>
    </location>
</feature>
<evidence type="ECO:0000259" key="2">
    <source>
        <dbReference type="Pfam" id="PF00892"/>
    </source>
</evidence>
<feature type="transmembrane region" description="Helical" evidence="1">
    <location>
        <begin position="131"/>
        <end position="150"/>
    </location>
</feature>
<feature type="transmembrane region" description="Helical" evidence="1">
    <location>
        <begin position="38"/>
        <end position="58"/>
    </location>
</feature>
<dbReference type="OrthoDB" id="9807937at2"/>
<feature type="transmembrane region" description="Helical" evidence="1">
    <location>
        <begin position="216"/>
        <end position="234"/>
    </location>
</feature>
<feature type="transmembrane region" description="Helical" evidence="1">
    <location>
        <begin position="185"/>
        <end position="204"/>
    </location>
</feature>
<accession>A0A1G7N8M4</accession>
<dbReference type="AlphaFoldDB" id="A0A1G7N8M4"/>
<sequence>MSITKSETNPRLGVLLMVLTMFIFAMQDGISRHLAGEYNVYMVLMIRYWVFAGFVILWSMRAQGGLRRAIRSAQPKLQFFRGAILAFEVIIMVIGFVKLGLVESHAMFASYPLIITALSAPILGEKVGWRRWLLVLIGFVGVLIILNPGGGVMSPAAIFPLASAVLFALYGLLNRYVARKDPASVTFFYTGIAGAVVTTLIGMWHWEAMTLTDWAWMGLLCATATTGHYLLIRAYELSEASAIQPLAYFQLAFASILGVVVFGDAVRINVAVGASLVVAAGIFTFLRSQMKSRKQA</sequence>
<keyword evidence="1" id="KW-0472">Membrane</keyword>
<organism evidence="3 4">
    <name type="scientific">Celeribacter baekdonensis</name>
    <dbReference type="NCBI Taxonomy" id="875171"/>
    <lineage>
        <taxon>Bacteria</taxon>
        <taxon>Pseudomonadati</taxon>
        <taxon>Pseudomonadota</taxon>
        <taxon>Alphaproteobacteria</taxon>
        <taxon>Rhodobacterales</taxon>
        <taxon>Roseobacteraceae</taxon>
        <taxon>Celeribacter</taxon>
    </lineage>
</organism>
<evidence type="ECO:0000313" key="4">
    <source>
        <dbReference type="Proteomes" id="UP000182284"/>
    </source>
</evidence>
<dbReference type="RefSeq" id="WP_074645309.1">
    <property type="nucleotide sequence ID" value="NZ_FNBL01000006.1"/>
</dbReference>
<dbReference type="GO" id="GO:0016020">
    <property type="term" value="C:membrane"/>
    <property type="evidence" value="ECO:0007669"/>
    <property type="project" value="InterPro"/>
</dbReference>
<proteinExistence type="predicted"/>
<gene>
    <name evidence="3" type="ORF">SAMN04488117_106178</name>
</gene>
<feature type="domain" description="EamA" evidence="2">
    <location>
        <begin position="12"/>
        <end position="146"/>
    </location>
</feature>
<dbReference type="EMBL" id="FNBL01000006">
    <property type="protein sequence ID" value="SDF69670.1"/>
    <property type="molecule type" value="Genomic_DNA"/>
</dbReference>
<dbReference type="InterPro" id="IPR037185">
    <property type="entry name" value="EmrE-like"/>
</dbReference>